<dbReference type="GO" id="GO:0030170">
    <property type="term" value="F:pyridoxal phosphate binding"/>
    <property type="evidence" value="ECO:0007669"/>
    <property type="project" value="UniProtKB-UniRule"/>
</dbReference>
<name>A0A3M9MPL3_9BACT</name>
<evidence type="ECO:0000256" key="4">
    <source>
        <dbReference type="RuleBase" id="RU004514"/>
    </source>
</evidence>
<dbReference type="FunFam" id="3.20.20.10:FF:000018">
    <property type="entry name" value="Pyridoxal phosphate homeostasis protein"/>
    <property type="match status" value="1"/>
</dbReference>
<evidence type="ECO:0000313" key="7">
    <source>
        <dbReference type="Proteomes" id="UP000271010"/>
    </source>
</evidence>
<dbReference type="Gene3D" id="3.20.20.10">
    <property type="entry name" value="Alanine racemase"/>
    <property type="match status" value="1"/>
</dbReference>
<dbReference type="PANTHER" id="PTHR10146:SF14">
    <property type="entry name" value="PYRIDOXAL PHOSPHATE HOMEOSTASIS PROTEIN"/>
    <property type="match status" value="1"/>
</dbReference>
<dbReference type="Proteomes" id="UP000271010">
    <property type="component" value="Unassembled WGS sequence"/>
</dbReference>
<dbReference type="NCBIfam" id="TIGR00044">
    <property type="entry name" value="YggS family pyridoxal phosphate-dependent enzyme"/>
    <property type="match status" value="1"/>
</dbReference>
<comment type="function">
    <text evidence="2">Pyridoxal 5'-phosphate (PLP)-binding protein, which is involved in PLP homeostasis.</text>
</comment>
<proteinExistence type="inferred from homology"/>
<comment type="cofactor">
    <cofactor evidence="3">
        <name>pyridoxal 5'-phosphate</name>
        <dbReference type="ChEBI" id="CHEBI:597326"/>
    </cofactor>
</comment>
<dbReference type="Pfam" id="PF01168">
    <property type="entry name" value="Ala_racemase_N"/>
    <property type="match status" value="1"/>
</dbReference>
<dbReference type="CDD" id="cd00635">
    <property type="entry name" value="PLPDE_III_YBL036c_like"/>
    <property type="match status" value="1"/>
</dbReference>
<dbReference type="OrthoDB" id="9804072at2"/>
<evidence type="ECO:0000256" key="2">
    <source>
        <dbReference type="HAMAP-Rule" id="MF_02087"/>
    </source>
</evidence>
<organism evidence="6 7">
    <name type="scientific">Rufibacter immobilis</name>
    <dbReference type="NCBI Taxonomy" id="1348778"/>
    <lineage>
        <taxon>Bacteria</taxon>
        <taxon>Pseudomonadati</taxon>
        <taxon>Bacteroidota</taxon>
        <taxon>Cytophagia</taxon>
        <taxon>Cytophagales</taxon>
        <taxon>Hymenobacteraceae</taxon>
        <taxon>Rufibacter</taxon>
    </lineage>
</organism>
<dbReference type="InterPro" id="IPR011078">
    <property type="entry name" value="PyrdxlP_homeostasis"/>
</dbReference>
<accession>A0A3M9MPL3</accession>
<dbReference type="PIRSF" id="PIRSF004848">
    <property type="entry name" value="YBL036c_PLPDEIII"/>
    <property type="match status" value="1"/>
</dbReference>
<dbReference type="SUPFAM" id="SSF51419">
    <property type="entry name" value="PLP-binding barrel"/>
    <property type="match status" value="1"/>
</dbReference>
<keyword evidence="7" id="KW-1185">Reference proteome</keyword>
<sequence>MSIEENIQDFRQRLQGTNCQLIAVSKTHPVELIQEAYDAGQRAFGENKAQEMMLKQPQLPADVEWHMIGHLQTNKVKYIAPFVHLIQSVDSLRLAQEIDKQGQKHSRVINCLLQFYIADEETKFGLDLEEARQLLRSDAFRQMQNMRICGVMGVATNTQDEVHLQKEFSRLRHIFEALKQEFFSEAPYFKEISMGMSSDYGLAIAEGSTMIRVGSAIFGYRNYQQQ</sequence>
<dbReference type="PROSITE" id="PS01211">
    <property type="entry name" value="UPF0001"/>
    <property type="match status" value="1"/>
</dbReference>
<dbReference type="InterPro" id="IPR029066">
    <property type="entry name" value="PLP-binding_barrel"/>
</dbReference>
<gene>
    <name evidence="6" type="ORF">EFA69_15195</name>
</gene>
<dbReference type="InterPro" id="IPR001608">
    <property type="entry name" value="Ala_racemase_N"/>
</dbReference>
<dbReference type="PANTHER" id="PTHR10146">
    <property type="entry name" value="PROLINE SYNTHETASE CO-TRANSCRIBED BACTERIAL HOMOLOG PROTEIN"/>
    <property type="match status" value="1"/>
</dbReference>
<protein>
    <recommendedName>
        <fullName evidence="2">Pyridoxal phosphate homeostasis protein</fullName>
        <shortName evidence="2">PLP homeostasis protein</shortName>
    </recommendedName>
</protein>
<keyword evidence="1 2" id="KW-0663">Pyridoxal phosphate</keyword>
<comment type="similarity">
    <text evidence="2 4">Belongs to the pyridoxal phosphate-binding protein YggS/PROSC family.</text>
</comment>
<evidence type="ECO:0000313" key="6">
    <source>
        <dbReference type="EMBL" id="RNI27474.1"/>
    </source>
</evidence>
<evidence type="ECO:0000256" key="3">
    <source>
        <dbReference type="PIRSR" id="PIRSR004848-1"/>
    </source>
</evidence>
<comment type="caution">
    <text evidence="6">The sequence shown here is derived from an EMBL/GenBank/DDBJ whole genome shotgun (WGS) entry which is preliminary data.</text>
</comment>
<feature type="domain" description="Alanine racemase N-terminal" evidence="5">
    <location>
        <begin position="3"/>
        <end position="221"/>
    </location>
</feature>
<reference evidence="6 7" key="1">
    <citation type="submission" date="2018-11" db="EMBL/GenBank/DDBJ databases">
        <title>Rufibacter latericius sp. nov., isolated from water in Baiyang Lake.</title>
        <authorList>
            <person name="Yang Y."/>
        </authorList>
    </citation>
    <scope>NUCLEOTIDE SEQUENCE [LARGE SCALE GENOMIC DNA]</scope>
    <source>
        <strain evidence="6 7">MCC P1</strain>
    </source>
</reference>
<dbReference type="HAMAP" id="MF_02087">
    <property type="entry name" value="PLP_homeostasis"/>
    <property type="match status" value="1"/>
</dbReference>
<evidence type="ECO:0000256" key="1">
    <source>
        <dbReference type="ARBA" id="ARBA00022898"/>
    </source>
</evidence>
<dbReference type="EMBL" id="RJJE01000017">
    <property type="protein sequence ID" value="RNI27474.1"/>
    <property type="molecule type" value="Genomic_DNA"/>
</dbReference>
<feature type="modified residue" description="N6-(pyridoxal phosphate)lysine" evidence="2 3">
    <location>
        <position position="26"/>
    </location>
</feature>
<evidence type="ECO:0000259" key="5">
    <source>
        <dbReference type="Pfam" id="PF01168"/>
    </source>
</evidence>
<dbReference type="AlphaFoldDB" id="A0A3M9MPL3"/>